<gene>
    <name evidence="2" type="primary">yceI</name>
    <name evidence="2" type="ORF">GCM10011416_12000</name>
</gene>
<dbReference type="Pfam" id="PF04264">
    <property type="entry name" value="YceI"/>
    <property type="match status" value="1"/>
</dbReference>
<dbReference type="SUPFAM" id="SSF101874">
    <property type="entry name" value="YceI-like"/>
    <property type="match status" value="1"/>
</dbReference>
<evidence type="ECO:0000313" key="3">
    <source>
        <dbReference type="Proteomes" id="UP000633278"/>
    </source>
</evidence>
<dbReference type="EMBL" id="BMJW01000001">
    <property type="protein sequence ID" value="GGG95933.1"/>
    <property type="molecule type" value="Genomic_DNA"/>
</dbReference>
<evidence type="ECO:0000313" key="2">
    <source>
        <dbReference type="EMBL" id="GGG95933.1"/>
    </source>
</evidence>
<name>A0A917MD61_9FLAO</name>
<dbReference type="RefSeq" id="WP_188598361.1">
    <property type="nucleotide sequence ID" value="NZ_BMJW01000001.1"/>
</dbReference>
<accession>A0A917MD61</accession>
<feature type="domain" description="Lipid/polyisoprenoid-binding YceI-like" evidence="1">
    <location>
        <begin position="40"/>
        <end position="205"/>
    </location>
</feature>
<dbReference type="InterPro" id="IPR036761">
    <property type="entry name" value="TTHA0802/YceI-like_sf"/>
</dbReference>
<dbReference type="InterPro" id="IPR007372">
    <property type="entry name" value="Lipid/polyisoprenoid-bd_YceI"/>
</dbReference>
<dbReference type="PROSITE" id="PS51257">
    <property type="entry name" value="PROKAR_LIPOPROTEIN"/>
    <property type="match status" value="1"/>
</dbReference>
<dbReference type="Gene3D" id="2.40.128.110">
    <property type="entry name" value="Lipid/polyisoprenoid-binding, YceI-like"/>
    <property type="match status" value="1"/>
</dbReference>
<organism evidence="2 3">
    <name type="scientific">Polaribacter pacificus</name>
    <dbReference type="NCBI Taxonomy" id="1775173"/>
    <lineage>
        <taxon>Bacteria</taxon>
        <taxon>Pseudomonadati</taxon>
        <taxon>Bacteroidota</taxon>
        <taxon>Flavobacteriia</taxon>
        <taxon>Flavobacteriales</taxon>
        <taxon>Flavobacteriaceae</taxon>
    </lineage>
</organism>
<evidence type="ECO:0000259" key="1">
    <source>
        <dbReference type="SMART" id="SM00867"/>
    </source>
</evidence>
<reference evidence="2" key="2">
    <citation type="submission" date="2020-09" db="EMBL/GenBank/DDBJ databases">
        <authorList>
            <person name="Sun Q."/>
            <person name="Zhou Y."/>
        </authorList>
    </citation>
    <scope>NUCLEOTIDE SEQUENCE</scope>
    <source>
        <strain evidence="2">CGMCC 1.15763</strain>
    </source>
</reference>
<protein>
    <submittedName>
        <fullName evidence="2">Lipid-binding protein</fullName>
    </submittedName>
</protein>
<keyword evidence="3" id="KW-1185">Reference proteome</keyword>
<comment type="caution">
    <text evidence="2">The sequence shown here is derived from an EMBL/GenBank/DDBJ whole genome shotgun (WGS) entry which is preliminary data.</text>
</comment>
<dbReference type="PANTHER" id="PTHR34406:SF1">
    <property type="entry name" value="PROTEIN YCEI"/>
    <property type="match status" value="1"/>
</dbReference>
<dbReference type="AlphaFoldDB" id="A0A917MD61"/>
<dbReference type="PANTHER" id="PTHR34406">
    <property type="entry name" value="PROTEIN YCEI"/>
    <property type="match status" value="1"/>
</dbReference>
<sequence>MKKLVGVMLVVAATLTSCKEDKSKTVTTNKEVKKEAVVLTNNVDTENSVLLWKGEKPTGTHNGTVKLKEGALALEDGALTAGEFVINMSTIVDADGSGRLEGHLKSADFFDVEKYPTSKFVITSVENKEGKLAVTGNLTIKDVTKSITIPATISKEGNMVTFKSETFVVNRADFNVKYGSKSFFDNLKDKFINDDMELSFTVKAAVR</sequence>
<dbReference type="Proteomes" id="UP000633278">
    <property type="component" value="Unassembled WGS sequence"/>
</dbReference>
<reference evidence="2" key="1">
    <citation type="journal article" date="2014" name="Int. J. Syst. Evol. Microbiol.">
        <title>Complete genome sequence of Corynebacterium casei LMG S-19264T (=DSM 44701T), isolated from a smear-ripened cheese.</title>
        <authorList>
            <consortium name="US DOE Joint Genome Institute (JGI-PGF)"/>
            <person name="Walter F."/>
            <person name="Albersmeier A."/>
            <person name="Kalinowski J."/>
            <person name="Ruckert C."/>
        </authorList>
    </citation>
    <scope>NUCLEOTIDE SEQUENCE</scope>
    <source>
        <strain evidence="2">CGMCC 1.15763</strain>
    </source>
</reference>
<dbReference type="SMART" id="SM00867">
    <property type="entry name" value="YceI"/>
    <property type="match status" value="1"/>
</dbReference>
<proteinExistence type="predicted"/>